<dbReference type="Gene3D" id="3.15.10.30">
    <property type="entry name" value="Haemolymph juvenile hormone binding protein"/>
    <property type="match status" value="1"/>
</dbReference>
<keyword evidence="6" id="KW-1185">Reference proteome</keyword>
<sequence>MLKANMKTFLIVLCLSSFSSAVKLPEEVKKCSKSDPNLKECLKDAVLAAFNKFASGYKPLGIGTLEPMTISELTTEGSGGITQVYRNIKIDGISKCHIDNVDLNINKLTLDMKAVCPHTEMNADYVLKGKLLTFPIDSSGKCNILLDGIDVNHKTKLERFEKDGRKYLRIRDWKMKLTPSKVHFYYENIMPGNKQLSDTIMKTMNENGVQIFLEQAIGFEEGYAAVHKAITNKVFEKIPEDELFLP</sequence>
<dbReference type="GO" id="GO:0007623">
    <property type="term" value="P:circadian rhythm"/>
    <property type="evidence" value="ECO:0007669"/>
    <property type="project" value="UniProtKB-ARBA"/>
</dbReference>
<dbReference type="InterPro" id="IPR038606">
    <property type="entry name" value="To_sf"/>
</dbReference>
<dbReference type="FunFam" id="3.15.10.30:FF:000001">
    <property type="entry name" value="Takeout-like protein 1"/>
    <property type="match status" value="1"/>
</dbReference>
<evidence type="ECO:0000256" key="2">
    <source>
        <dbReference type="ARBA" id="ARBA00023108"/>
    </source>
</evidence>
<keyword evidence="2" id="KW-0090">Biological rhythms</keyword>
<evidence type="ECO:0000256" key="4">
    <source>
        <dbReference type="SAM" id="SignalP"/>
    </source>
</evidence>
<evidence type="ECO:0000313" key="5">
    <source>
        <dbReference type="EMBL" id="KAK9892729.1"/>
    </source>
</evidence>
<reference evidence="5 6" key="1">
    <citation type="submission" date="2023-03" db="EMBL/GenBank/DDBJ databases">
        <title>Genome insight into feeding habits of ladybird beetles.</title>
        <authorList>
            <person name="Li H.-S."/>
            <person name="Huang Y.-H."/>
            <person name="Pang H."/>
        </authorList>
    </citation>
    <scope>NUCLEOTIDE SEQUENCE [LARGE SCALE GENOMIC DNA]</scope>
    <source>
        <strain evidence="5">SYSU_2023b</strain>
        <tissue evidence="5">Whole body</tissue>
    </source>
</reference>
<name>A0AAW1VBH4_9CUCU</name>
<dbReference type="Pfam" id="PF06585">
    <property type="entry name" value="JHBP"/>
    <property type="match status" value="1"/>
</dbReference>
<dbReference type="EMBL" id="JARQZJ010000138">
    <property type="protein sequence ID" value="KAK9892729.1"/>
    <property type="molecule type" value="Genomic_DNA"/>
</dbReference>
<protein>
    <submittedName>
        <fullName evidence="5">Uncharacterized protein</fullName>
    </submittedName>
</protein>
<proteinExistence type="inferred from homology"/>
<keyword evidence="1 4" id="KW-0732">Signal</keyword>
<dbReference type="SMART" id="SM00700">
    <property type="entry name" value="JHBP"/>
    <property type="match status" value="1"/>
</dbReference>
<gene>
    <name evidence="5" type="ORF">WA026_021920</name>
</gene>
<feature type="chain" id="PRO_5043609756" evidence="4">
    <location>
        <begin position="22"/>
        <end position="246"/>
    </location>
</feature>
<dbReference type="InterPro" id="IPR010562">
    <property type="entry name" value="Haemolymph_juvenile_hormone-bd"/>
</dbReference>
<comment type="caution">
    <text evidence="5">The sequence shown here is derived from an EMBL/GenBank/DDBJ whole genome shotgun (WGS) entry which is preliminary data.</text>
</comment>
<dbReference type="GO" id="GO:0005615">
    <property type="term" value="C:extracellular space"/>
    <property type="evidence" value="ECO:0007669"/>
    <property type="project" value="TreeGrafter"/>
</dbReference>
<comment type="similarity">
    <text evidence="3">Belongs to the TO family.</text>
</comment>
<evidence type="ECO:0000256" key="3">
    <source>
        <dbReference type="ARBA" id="ARBA00060902"/>
    </source>
</evidence>
<evidence type="ECO:0000313" key="6">
    <source>
        <dbReference type="Proteomes" id="UP001431783"/>
    </source>
</evidence>
<evidence type="ECO:0000256" key="1">
    <source>
        <dbReference type="ARBA" id="ARBA00022729"/>
    </source>
</evidence>
<feature type="signal peptide" evidence="4">
    <location>
        <begin position="1"/>
        <end position="21"/>
    </location>
</feature>
<dbReference type="AlphaFoldDB" id="A0AAW1VBH4"/>
<dbReference type="PANTHER" id="PTHR11008">
    <property type="entry name" value="PROTEIN TAKEOUT-LIKE PROTEIN"/>
    <property type="match status" value="1"/>
</dbReference>
<organism evidence="5 6">
    <name type="scientific">Henosepilachna vigintioctopunctata</name>
    <dbReference type="NCBI Taxonomy" id="420089"/>
    <lineage>
        <taxon>Eukaryota</taxon>
        <taxon>Metazoa</taxon>
        <taxon>Ecdysozoa</taxon>
        <taxon>Arthropoda</taxon>
        <taxon>Hexapoda</taxon>
        <taxon>Insecta</taxon>
        <taxon>Pterygota</taxon>
        <taxon>Neoptera</taxon>
        <taxon>Endopterygota</taxon>
        <taxon>Coleoptera</taxon>
        <taxon>Polyphaga</taxon>
        <taxon>Cucujiformia</taxon>
        <taxon>Coccinelloidea</taxon>
        <taxon>Coccinellidae</taxon>
        <taxon>Epilachninae</taxon>
        <taxon>Epilachnini</taxon>
        <taxon>Henosepilachna</taxon>
    </lineage>
</organism>
<dbReference type="Proteomes" id="UP001431783">
    <property type="component" value="Unassembled WGS sequence"/>
</dbReference>
<accession>A0AAW1VBH4</accession>
<dbReference type="PANTHER" id="PTHR11008:SF32">
    <property type="entry name" value="CIRCADIAN CLOCK-CONTROLLED PROTEIN DAYWAKE-RELATED"/>
    <property type="match status" value="1"/>
</dbReference>